<dbReference type="PANTHER" id="PTHR10264">
    <property type="entry name" value="BAND 7 PROTEIN-RELATED"/>
    <property type="match status" value="1"/>
</dbReference>
<dbReference type="EMBL" id="CACVAZ010000040">
    <property type="protein sequence ID" value="CAA6807593.1"/>
    <property type="molecule type" value="Genomic_DNA"/>
</dbReference>
<dbReference type="AlphaFoldDB" id="A0A6S6SYH5"/>
<dbReference type="Pfam" id="PF01145">
    <property type="entry name" value="Band_7"/>
    <property type="match status" value="1"/>
</dbReference>
<comment type="similarity">
    <text evidence="2">Belongs to the band 7/mec-2 family.</text>
</comment>
<keyword evidence="5" id="KW-0645">Protease</keyword>
<dbReference type="SMART" id="SM00244">
    <property type="entry name" value="PHB"/>
    <property type="match status" value="1"/>
</dbReference>
<dbReference type="GO" id="GO:0008233">
    <property type="term" value="F:peptidase activity"/>
    <property type="evidence" value="ECO:0007669"/>
    <property type="project" value="UniProtKB-KW"/>
</dbReference>
<reference evidence="5" key="1">
    <citation type="submission" date="2020-01" db="EMBL/GenBank/DDBJ databases">
        <authorList>
            <person name="Meier V. D."/>
            <person name="Meier V D."/>
        </authorList>
    </citation>
    <scope>NUCLEOTIDE SEQUENCE</scope>
    <source>
        <strain evidence="5">HLG_WM_MAG_02</strain>
    </source>
</reference>
<evidence type="ECO:0000256" key="3">
    <source>
        <dbReference type="SAM" id="Phobius"/>
    </source>
</evidence>
<keyword evidence="5" id="KW-0378">Hydrolase</keyword>
<protein>
    <submittedName>
        <fullName evidence="5">Stomatin/prohibitin-family membrane protease subunit YbbK</fullName>
    </submittedName>
</protein>
<gene>
    <name evidence="5" type="ORF">HELGO_WM34355</name>
</gene>
<dbReference type="InterPro" id="IPR001107">
    <property type="entry name" value="Band_7"/>
</dbReference>
<comment type="subcellular location">
    <subcellularLocation>
        <location evidence="1">Membrane</location>
        <topology evidence="1">Single-pass membrane protein</topology>
    </subcellularLocation>
</comment>
<dbReference type="Gene3D" id="3.30.479.30">
    <property type="entry name" value="Band 7 domain"/>
    <property type="match status" value="1"/>
</dbReference>
<dbReference type="SUPFAM" id="SSF117892">
    <property type="entry name" value="Band 7/SPFH domain"/>
    <property type="match status" value="1"/>
</dbReference>
<keyword evidence="3" id="KW-1133">Transmembrane helix</keyword>
<dbReference type="GO" id="GO:0006508">
    <property type="term" value="P:proteolysis"/>
    <property type="evidence" value="ECO:0007669"/>
    <property type="project" value="UniProtKB-KW"/>
</dbReference>
<dbReference type="PRINTS" id="PR00721">
    <property type="entry name" value="STOMATIN"/>
</dbReference>
<evidence type="ECO:0000313" key="5">
    <source>
        <dbReference type="EMBL" id="CAA6807593.1"/>
    </source>
</evidence>
<keyword evidence="3" id="KW-0472">Membrane</keyword>
<evidence type="ECO:0000256" key="1">
    <source>
        <dbReference type="ARBA" id="ARBA00004167"/>
    </source>
</evidence>
<evidence type="ECO:0000256" key="2">
    <source>
        <dbReference type="ARBA" id="ARBA00008164"/>
    </source>
</evidence>
<dbReference type="InterPro" id="IPR043202">
    <property type="entry name" value="Band-7_stomatin-like"/>
</dbReference>
<accession>A0A6S6SYH5</accession>
<dbReference type="InterPro" id="IPR036013">
    <property type="entry name" value="Band_7/SPFH_dom_sf"/>
</dbReference>
<dbReference type="PANTHER" id="PTHR10264:SF19">
    <property type="entry name" value="AT06885P-RELATED"/>
    <property type="match status" value="1"/>
</dbReference>
<dbReference type="GO" id="GO:0005886">
    <property type="term" value="C:plasma membrane"/>
    <property type="evidence" value="ECO:0007669"/>
    <property type="project" value="InterPro"/>
</dbReference>
<organism evidence="5">
    <name type="scientific">uncultured Sulfurovum sp</name>
    <dbReference type="NCBI Taxonomy" id="269237"/>
    <lineage>
        <taxon>Bacteria</taxon>
        <taxon>Pseudomonadati</taxon>
        <taxon>Campylobacterota</taxon>
        <taxon>Epsilonproteobacteria</taxon>
        <taxon>Campylobacterales</taxon>
        <taxon>Sulfurovaceae</taxon>
        <taxon>Sulfurovum</taxon>
        <taxon>environmental samples</taxon>
    </lineage>
</organism>
<dbReference type="InterPro" id="IPR001972">
    <property type="entry name" value="Stomatin_HflK_fam"/>
</dbReference>
<keyword evidence="3" id="KW-0812">Transmembrane</keyword>
<sequence length="346" mass="39679">MESILWFILVFILIAIPMLYLFYPYLTKTKLAFTEQDIHDDYHNMDADCSKLGKKKLSFSQKMAKSFDSFIVTIGLGRLFLLRVVPSEEAWVIDRHGVDRVACEGINRIIPSLDKIEAKVDLREVKVDPAPQTILTKDNINITVDMFSMIKVIHPLKAIKEVEDYQGRMENLVMTSTFTALARRNFSEIQQNSEAILGEIREIVEKDSSRWGIKLTQISFEDITSPQDILDAEQQKIVAEKESDAKLTKANAEFKEQELRADSERIRIEKRAEATHKAIKDLQKLMPNISDERIMQFLTSASYIDSMKELSSSGNSKFVLYPSDVHQPMDKVMSAEYLSQTINKNK</sequence>
<feature type="domain" description="Band 7" evidence="4">
    <location>
        <begin position="80"/>
        <end position="237"/>
    </location>
</feature>
<name>A0A6S6SYH5_9BACT</name>
<proteinExistence type="inferred from homology"/>
<feature type="transmembrane region" description="Helical" evidence="3">
    <location>
        <begin position="6"/>
        <end position="26"/>
    </location>
</feature>
<evidence type="ECO:0000259" key="4">
    <source>
        <dbReference type="SMART" id="SM00244"/>
    </source>
</evidence>